<keyword evidence="9 15" id="KW-0418">Kinase</keyword>
<evidence type="ECO:0000256" key="12">
    <source>
        <dbReference type="ARBA" id="ARBA00023268"/>
    </source>
</evidence>
<dbReference type="InterPro" id="IPR023465">
    <property type="entry name" value="Riboflavin_kinase_dom_sf"/>
</dbReference>
<comment type="function">
    <text evidence="1">Catalyzes the phosphorylation of riboflavin to FMN followed by the adenylation of FMN to FAD.</text>
</comment>
<keyword evidence="5 15" id="KW-0288">FMN</keyword>
<dbReference type="EMBL" id="JAHCVK010000002">
    <property type="protein sequence ID" value="MBT0652999.1"/>
    <property type="molecule type" value="Genomic_DNA"/>
</dbReference>
<dbReference type="InterPro" id="IPR015864">
    <property type="entry name" value="FAD_synthase"/>
</dbReference>
<keyword evidence="7 15" id="KW-0548">Nucleotidyltransferase</keyword>
<dbReference type="NCBIfam" id="NF004160">
    <property type="entry name" value="PRK05627.1-3"/>
    <property type="match status" value="1"/>
</dbReference>
<keyword evidence="4 15" id="KW-0285">Flavoprotein</keyword>
<dbReference type="Gene3D" id="2.40.30.30">
    <property type="entry name" value="Riboflavin kinase-like"/>
    <property type="match status" value="1"/>
</dbReference>
<organism evidence="17 18">
    <name type="scientific">Geomobilimonas luticola</name>
    <dbReference type="NCBI Taxonomy" id="1114878"/>
    <lineage>
        <taxon>Bacteria</taxon>
        <taxon>Pseudomonadati</taxon>
        <taxon>Thermodesulfobacteriota</taxon>
        <taxon>Desulfuromonadia</taxon>
        <taxon>Geobacterales</taxon>
        <taxon>Geobacteraceae</taxon>
        <taxon>Geomobilimonas</taxon>
    </lineage>
</organism>
<comment type="catalytic activity">
    <reaction evidence="13 15">
        <text>riboflavin + ATP = FMN + ADP + H(+)</text>
        <dbReference type="Rhea" id="RHEA:14357"/>
        <dbReference type="ChEBI" id="CHEBI:15378"/>
        <dbReference type="ChEBI" id="CHEBI:30616"/>
        <dbReference type="ChEBI" id="CHEBI:57986"/>
        <dbReference type="ChEBI" id="CHEBI:58210"/>
        <dbReference type="ChEBI" id="CHEBI:456216"/>
        <dbReference type="EC" id="2.7.1.26"/>
    </reaction>
</comment>
<dbReference type="GO" id="GO:0008531">
    <property type="term" value="F:riboflavin kinase activity"/>
    <property type="evidence" value="ECO:0007669"/>
    <property type="project" value="UniProtKB-EC"/>
</dbReference>
<keyword evidence="18" id="KW-1185">Reference proteome</keyword>
<dbReference type="Pfam" id="PF06574">
    <property type="entry name" value="FAD_syn"/>
    <property type="match status" value="1"/>
</dbReference>
<dbReference type="PANTHER" id="PTHR22749:SF6">
    <property type="entry name" value="RIBOFLAVIN KINASE"/>
    <property type="match status" value="1"/>
</dbReference>
<comment type="pathway">
    <text evidence="2 15">Cofactor biosynthesis; FAD biosynthesis; FAD from FMN: step 1/1.</text>
</comment>
<sequence>MIIYRSIDEIRERLSNAAVTIGNFDGVHLGHREMFRRLKKAAAAMGGVSVVITFSPHPLKVLPVGREVRLINTYAEKENLIEASGVDYLVVIPFTPEFASISATDFVRDILVGRIGARKLIIGYDYAFGRNRQGNVAVLQRLGEEMGFAVEVLAPIGTGETVYSSSLVRRLIQAGDVKEVVAFLGRHFSVGGTVVHGHHRGKGLGFPTANLQTDKELIPAHGVYAVKVKVDDRIYDGACNIGDNPTFGDEGCAIEVFLFDFDGDLYGKELRLYFVERLRGEMKFPDVASLAQAIGDDIRRCREILRGVSIIEYRDYLGALDNG</sequence>
<dbReference type="NCBIfam" id="NF004162">
    <property type="entry name" value="PRK05627.1-5"/>
    <property type="match status" value="1"/>
</dbReference>
<evidence type="ECO:0000256" key="11">
    <source>
        <dbReference type="ARBA" id="ARBA00022840"/>
    </source>
</evidence>
<dbReference type="PIRSF" id="PIRSF004491">
    <property type="entry name" value="FAD_Synth"/>
    <property type="match status" value="1"/>
</dbReference>
<keyword evidence="6 15" id="KW-0808">Transferase</keyword>
<dbReference type="GO" id="GO:0003919">
    <property type="term" value="F:FMN adenylyltransferase activity"/>
    <property type="evidence" value="ECO:0007669"/>
    <property type="project" value="UniProtKB-EC"/>
</dbReference>
<dbReference type="InterPro" id="IPR014729">
    <property type="entry name" value="Rossmann-like_a/b/a_fold"/>
</dbReference>
<dbReference type="SUPFAM" id="SSF82114">
    <property type="entry name" value="Riboflavin kinase-like"/>
    <property type="match status" value="1"/>
</dbReference>
<dbReference type="Gene3D" id="3.40.50.620">
    <property type="entry name" value="HUPs"/>
    <property type="match status" value="1"/>
</dbReference>
<dbReference type="SMART" id="SM00904">
    <property type="entry name" value="Flavokinase"/>
    <property type="match status" value="1"/>
</dbReference>
<evidence type="ECO:0000256" key="13">
    <source>
        <dbReference type="ARBA" id="ARBA00047880"/>
    </source>
</evidence>
<evidence type="ECO:0000256" key="6">
    <source>
        <dbReference type="ARBA" id="ARBA00022679"/>
    </source>
</evidence>
<dbReference type="InterPro" id="IPR002606">
    <property type="entry name" value="Riboflavin_kinase_bac"/>
</dbReference>
<dbReference type="EC" id="2.7.7.2" evidence="15"/>
<evidence type="ECO:0000256" key="15">
    <source>
        <dbReference type="PIRNR" id="PIRNR004491"/>
    </source>
</evidence>
<dbReference type="SUPFAM" id="SSF52374">
    <property type="entry name" value="Nucleotidylyl transferase"/>
    <property type="match status" value="1"/>
</dbReference>
<comment type="pathway">
    <text evidence="3 15">Cofactor biosynthesis; FMN biosynthesis; FMN from riboflavin (ATP route): step 1/1.</text>
</comment>
<dbReference type="Proteomes" id="UP000756860">
    <property type="component" value="Unassembled WGS sequence"/>
</dbReference>
<evidence type="ECO:0000256" key="5">
    <source>
        <dbReference type="ARBA" id="ARBA00022643"/>
    </source>
</evidence>
<evidence type="ECO:0000256" key="8">
    <source>
        <dbReference type="ARBA" id="ARBA00022741"/>
    </source>
</evidence>
<keyword evidence="8 15" id="KW-0547">Nucleotide-binding</keyword>
<evidence type="ECO:0000256" key="14">
    <source>
        <dbReference type="ARBA" id="ARBA00049494"/>
    </source>
</evidence>
<accession>A0ABS5SCA8</accession>
<evidence type="ECO:0000256" key="4">
    <source>
        <dbReference type="ARBA" id="ARBA00022630"/>
    </source>
</evidence>
<dbReference type="PANTHER" id="PTHR22749">
    <property type="entry name" value="RIBOFLAVIN KINASE/FMN ADENYLYLTRANSFERASE"/>
    <property type="match status" value="1"/>
</dbReference>
<proteinExistence type="inferred from homology"/>
<evidence type="ECO:0000256" key="3">
    <source>
        <dbReference type="ARBA" id="ARBA00005201"/>
    </source>
</evidence>
<comment type="similarity">
    <text evidence="15">Belongs to the ribF family.</text>
</comment>
<dbReference type="RefSeq" id="WP_214174985.1">
    <property type="nucleotide sequence ID" value="NZ_JAHCVK010000002.1"/>
</dbReference>
<comment type="caution">
    <text evidence="17">The sequence shown here is derived from an EMBL/GenBank/DDBJ whole genome shotgun (WGS) entry which is preliminary data.</text>
</comment>
<reference evidence="17 18" key="1">
    <citation type="submission" date="2021-05" db="EMBL/GenBank/DDBJ databases">
        <title>The draft genome of Geobacter luticola JCM 17780.</title>
        <authorList>
            <person name="Xu Z."/>
            <person name="Masuda Y."/>
            <person name="Itoh H."/>
            <person name="Senoo K."/>
        </authorList>
    </citation>
    <scope>NUCLEOTIDE SEQUENCE [LARGE SCALE GENOMIC DNA]</scope>
    <source>
        <strain evidence="17 18">JCM 17780</strain>
    </source>
</reference>
<keyword evidence="10 15" id="KW-0274">FAD</keyword>
<gene>
    <name evidence="17" type="ORF">KI810_08020</name>
</gene>
<keyword evidence="12" id="KW-0511">Multifunctional enzyme</keyword>
<evidence type="ECO:0000313" key="18">
    <source>
        <dbReference type="Proteomes" id="UP000756860"/>
    </source>
</evidence>
<dbReference type="NCBIfam" id="TIGR00083">
    <property type="entry name" value="ribF"/>
    <property type="match status" value="1"/>
</dbReference>
<evidence type="ECO:0000259" key="16">
    <source>
        <dbReference type="SMART" id="SM00904"/>
    </source>
</evidence>
<feature type="domain" description="Riboflavin kinase" evidence="16">
    <location>
        <begin position="183"/>
        <end position="306"/>
    </location>
</feature>
<evidence type="ECO:0000256" key="2">
    <source>
        <dbReference type="ARBA" id="ARBA00004726"/>
    </source>
</evidence>
<evidence type="ECO:0000256" key="7">
    <source>
        <dbReference type="ARBA" id="ARBA00022695"/>
    </source>
</evidence>
<evidence type="ECO:0000313" key="17">
    <source>
        <dbReference type="EMBL" id="MBT0652999.1"/>
    </source>
</evidence>
<name>A0ABS5SCA8_9BACT</name>
<dbReference type="CDD" id="cd02064">
    <property type="entry name" value="FAD_synthetase_N"/>
    <property type="match status" value="1"/>
</dbReference>
<evidence type="ECO:0000256" key="10">
    <source>
        <dbReference type="ARBA" id="ARBA00022827"/>
    </source>
</evidence>
<dbReference type="InterPro" id="IPR023468">
    <property type="entry name" value="Riboflavin_kinase"/>
</dbReference>
<comment type="catalytic activity">
    <reaction evidence="14 15">
        <text>FMN + ATP + H(+) = FAD + diphosphate</text>
        <dbReference type="Rhea" id="RHEA:17237"/>
        <dbReference type="ChEBI" id="CHEBI:15378"/>
        <dbReference type="ChEBI" id="CHEBI:30616"/>
        <dbReference type="ChEBI" id="CHEBI:33019"/>
        <dbReference type="ChEBI" id="CHEBI:57692"/>
        <dbReference type="ChEBI" id="CHEBI:58210"/>
        <dbReference type="EC" id="2.7.7.2"/>
    </reaction>
</comment>
<dbReference type="InterPro" id="IPR015865">
    <property type="entry name" value="Riboflavin_kinase_bac/euk"/>
</dbReference>
<evidence type="ECO:0000256" key="1">
    <source>
        <dbReference type="ARBA" id="ARBA00002121"/>
    </source>
</evidence>
<protein>
    <recommendedName>
        <fullName evidence="15">Riboflavin biosynthesis protein</fullName>
    </recommendedName>
    <domain>
        <recommendedName>
            <fullName evidence="15">Riboflavin kinase</fullName>
            <ecNumber evidence="15">2.7.1.26</ecNumber>
        </recommendedName>
        <alternativeName>
            <fullName evidence="15">Flavokinase</fullName>
        </alternativeName>
    </domain>
    <domain>
        <recommendedName>
            <fullName evidence="15">FMN adenylyltransferase</fullName>
            <ecNumber evidence="15">2.7.7.2</ecNumber>
        </recommendedName>
        <alternativeName>
            <fullName evidence="15">FAD pyrophosphorylase</fullName>
        </alternativeName>
        <alternativeName>
            <fullName evidence="15">FAD synthase</fullName>
        </alternativeName>
    </domain>
</protein>
<evidence type="ECO:0000256" key="9">
    <source>
        <dbReference type="ARBA" id="ARBA00022777"/>
    </source>
</evidence>
<dbReference type="Pfam" id="PF01687">
    <property type="entry name" value="Flavokinase"/>
    <property type="match status" value="1"/>
</dbReference>
<keyword evidence="11 15" id="KW-0067">ATP-binding</keyword>
<dbReference type="EC" id="2.7.1.26" evidence="15"/>